<evidence type="ECO:0000313" key="2">
    <source>
        <dbReference type="Proteomes" id="UP000075502"/>
    </source>
</evidence>
<dbReference type="EMBL" id="JEME01000861">
    <property type="protein sequence ID" value="KYG08807.1"/>
    <property type="molecule type" value="Genomic_DNA"/>
</dbReference>
<dbReference type="Proteomes" id="UP000075502">
    <property type="component" value="Unassembled WGS sequence"/>
</dbReference>
<sequence>MMSLNFRTHDFRSDVYVMRAVPHRAAILLNDGYDASVVFDLVAMAARERVAFAPSVTPYTVHELTVAPSGTWALAFSNDQHDVALRIDLASGKADVLAVPKTAGRVSAFAWADANSPTVMQVTTTDGLLWEATGDALQLATPGPELAAWIGRAKAHVERLDRFAHRRTDFASGKLFVFAKDASEIGWISLDTGEAHLVAATYKAGAVAAIGTLTWVGYRERVVLFRGQREESYFTMPDDEELVALEACEGADGPFLAILTSVKDGPESRLRVARVDV</sequence>
<reference evidence="1 2" key="1">
    <citation type="submission" date="2014-02" db="EMBL/GenBank/DDBJ databases">
        <title>The small core and large imbalanced accessory genome model reveals a collaborative survival strategy of Sorangium cellulosum strains in nature.</title>
        <authorList>
            <person name="Han K."/>
            <person name="Peng R."/>
            <person name="Blom J."/>
            <person name="Li Y.-Z."/>
        </authorList>
    </citation>
    <scope>NUCLEOTIDE SEQUENCE [LARGE SCALE GENOMIC DNA]</scope>
    <source>
        <strain evidence="1 2">So0007-03</strain>
    </source>
</reference>
<gene>
    <name evidence="1" type="ORF">BE21_21360</name>
</gene>
<proteinExistence type="predicted"/>
<comment type="caution">
    <text evidence="1">The sequence shown here is derived from an EMBL/GenBank/DDBJ whole genome shotgun (WGS) entry which is preliminary data.</text>
</comment>
<accession>A0A150TW46</accession>
<organism evidence="1 2">
    <name type="scientific">Sorangium cellulosum</name>
    <name type="common">Polyangium cellulosum</name>
    <dbReference type="NCBI Taxonomy" id="56"/>
    <lineage>
        <taxon>Bacteria</taxon>
        <taxon>Pseudomonadati</taxon>
        <taxon>Myxococcota</taxon>
        <taxon>Polyangia</taxon>
        <taxon>Polyangiales</taxon>
        <taxon>Polyangiaceae</taxon>
        <taxon>Sorangium</taxon>
    </lineage>
</organism>
<protein>
    <submittedName>
        <fullName evidence="1">Uncharacterized protein</fullName>
    </submittedName>
</protein>
<dbReference type="AlphaFoldDB" id="A0A150TW46"/>
<evidence type="ECO:0000313" key="1">
    <source>
        <dbReference type="EMBL" id="KYG08807.1"/>
    </source>
</evidence>
<name>A0A150TW46_SORCE</name>